<evidence type="ECO:0000256" key="3">
    <source>
        <dbReference type="SAM" id="SignalP"/>
    </source>
</evidence>
<dbReference type="Pfam" id="PF00149">
    <property type="entry name" value="Metallophos"/>
    <property type="match status" value="1"/>
</dbReference>
<dbReference type="PANTHER" id="PTHR10161:SF14">
    <property type="entry name" value="TARTRATE-RESISTANT ACID PHOSPHATASE TYPE 5"/>
    <property type="match status" value="1"/>
</dbReference>
<feature type="signal peptide" evidence="3">
    <location>
        <begin position="1"/>
        <end position="19"/>
    </location>
</feature>
<dbReference type="Gene3D" id="3.60.21.10">
    <property type="match status" value="1"/>
</dbReference>
<feature type="domain" description="Calcineurin-like phosphoesterase" evidence="4">
    <location>
        <begin position="72"/>
        <end position="292"/>
    </location>
</feature>
<evidence type="ECO:0000256" key="1">
    <source>
        <dbReference type="ARBA" id="ARBA00022729"/>
    </source>
</evidence>
<name>Q10ZC2_TRIEI</name>
<dbReference type="InterPro" id="IPR029052">
    <property type="entry name" value="Metallo-depent_PP-like"/>
</dbReference>
<dbReference type="InterPro" id="IPR004843">
    <property type="entry name" value="Calcineurin-like_PHP"/>
</dbReference>
<proteinExistence type="predicted"/>
<reference evidence="5" key="1">
    <citation type="submission" date="2006-06" db="EMBL/GenBank/DDBJ databases">
        <title>Complete sequence of Trichodesmium erythraeum IMS101.</title>
        <authorList>
            <consortium name="US DOE Joint Genome Institute"/>
            <person name="Copeland A."/>
            <person name="Lucas S."/>
            <person name="Lapidus A."/>
            <person name="Barry K."/>
            <person name="Detter J.C."/>
            <person name="Glavina del Rio T."/>
            <person name="Hammon N."/>
            <person name="Israni S."/>
            <person name="Dalin E."/>
            <person name="Tice H."/>
            <person name="Pitluck S."/>
            <person name="Kiss H."/>
            <person name="Munk A.C."/>
            <person name="Brettin T."/>
            <person name="Bruce D."/>
            <person name="Han C."/>
            <person name="Tapia R."/>
            <person name="Gilna P."/>
            <person name="Schmutz J."/>
            <person name="Larimer F."/>
            <person name="Land M."/>
            <person name="Hauser L."/>
            <person name="Kyrpides N."/>
            <person name="Kim E."/>
            <person name="Richardson P."/>
        </authorList>
    </citation>
    <scope>NUCLEOTIDE SEQUENCE [LARGE SCALE GENOMIC DNA]</scope>
    <source>
        <strain evidence="5">IMS101</strain>
    </source>
</reference>
<dbReference type="PANTHER" id="PTHR10161">
    <property type="entry name" value="TARTRATE-RESISTANT ACID PHOSPHATASE TYPE 5"/>
    <property type="match status" value="1"/>
</dbReference>
<dbReference type="GO" id="GO:0016787">
    <property type="term" value="F:hydrolase activity"/>
    <property type="evidence" value="ECO:0007669"/>
    <property type="project" value="UniProtKB-KW"/>
</dbReference>
<dbReference type="STRING" id="203124.Tery_3294"/>
<dbReference type="AlphaFoldDB" id="Q10ZC2"/>
<evidence type="ECO:0000256" key="2">
    <source>
        <dbReference type="ARBA" id="ARBA00022801"/>
    </source>
</evidence>
<dbReference type="InterPro" id="IPR051558">
    <property type="entry name" value="Metallophosphoesterase_PAP"/>
</dbReference>
<dbReference type="RefSeq" id="WP_011612747.1">
    <property type="nucleotide sequence ID" value="NC_008312.1"/>
</dbReference>
<dbReference type="OrthoDB" id="651281at2"/>
<dbReference type="EMBL" id="CP000393">
    <property type="protein sequence ID" value="ABG52402.1"/>
    <property type="molecule type" value="Genomic_DNA"/>
</dbReference>
<organism evidence="5">
    <name type="scientific">Trichodesmium erythraeum (strain IMS101)</name>
    <dbReference type="NCBI Taxonomy" id="203124"/>
    <lineage>
        <taxon>Bacteria</taxon>
        <taxon>Bacillati</taxon>
        <taxon>Cyanobacteriota</taxon>
        <taxon>Cyanophyceae</taxon>
        <taxon>Oscillatoriophycideae</taxon>
        <taxon>Oscillatoriales</taxon>
        <taxon>Microcoleaceae</taxon>
        <taxon>Trichodesmium</taxon>
    </lineage>
</organism>
<evidence type="ECO:0000313" key="5">
    <source>
        <dbReference type="EMBL" id="ABG52402.1"/>
    </source>
</evidence>
<keyword evidence="2" id="KW-0378">Hydrolase</keyword>
<accession>Q10ZC2</accession>
<evidence type="ECO:0000259" key="4">
    <source>
        <dbReference type="Pfam" id="PF00149"/>
    </source>
</evidence>
<keyword evidence="1 3" id="KW-0732">Signal</keyword>
<dbReference type="eggNOG" id="COG1409">
    <property type="taxonomic scope" value="Bacteria"/>
</dbReference>
<dbReference type="HOGENOM" id="CLU_064696_0_0_3"/>
<sequence>MKFNRRYFLISLSSGLGLAFYSYNNLQQTPTTKLKKVNSKTTANAPVYSSEIPTPSAPATKGIFAPKRGEVRLVVISDLNSSYGSTTYQIQVEKTMTLIPELQPDLLLCAGDMIAGQKLSLTEENIEDMWSAFDRYIAKPLRQAKQPFCMTMGNHDASGYFKKSGDGYMYEKERIQAQIYWIKHKNDLNINFLEADGFPFYYSFIHQEIFYLIWDASTFDIPTKQLEWVKKSLASSQAQTAKMRIVMGHLPLYAVAVGKNKFGDVLTETEKLQNLLEKYNVHLYISGHHHAYFPGYKGNLKLLHTGALGSGPRVLLNSNLPPRNTLTVLDINLELNQSFYTTYDLKTMRVVHLQELPEKITGLNGWVLREPKVMLPN</sequence>
<dbReference type="KEGG" id="ter:Tery_3294"/>
<protein>
    <submittedName>
        <fullName evidence="5">Metallophosphoesterase</fullName>
    </submittedName>
</protein>
<dbReference type="SUPFAM" id="SSF56300">
    <property type="entry name" value="Metallo-dependent phosphatases"/>
    <property type="match status" value="1"/>
</dbReference>
<feature type="chain" id="PRO_5004179968" evidence="3">
    <location>
        <begin position="20"/>
        <end position="377"/>
    </location>
</feature>
<gene>
    <name evidence="5" type="ordered locus">Tery_3294</name>
</gene>